<evidence type="ECO:0000313" key="1">
    <source>
        <dbReference type="EMBL" id="MBB2182947.1"/>
    </source>
</evidence>
<proteinExistence type="predicted"/>
<dbReference type="RefSeq" id="WP_228352634.1">
    <property type="nucleotide sequence ID" value="NZ_JACEGA010000001.1"/>
</dbReference>
<accession>A0A839K0I8</accession>
<dbReference type="InterPro" id="IPR008930">
    <property type="entry name" value="Terpenoid_cyclase/PrenylTrfase"/>
</dbReference>
<organism evidence="1 2">
    <name type="scientific">Variimorphobacter saccharofermentans</name>
    <dbReference type="NCBI Taxonomy" id="2755051"/>
    <lineage>
        <taxon>Bacteria</taxon>
        <taxon>Bacillati</taxon>
        <taxon>Bacillota</taxon>
        <taxon>Clostridia</taxon>
        <taxon>Lachnospirales</taxon>
        <taxon>Lachnospiraceae</taxon>
        <taxon>Variimorphobacter</taxon>
    </lineage>
</organism>
<reference evidence="1 2" key="1">
    <citation type="submission" date="2020-07" db="EMBL/GenBank/DDBJ databases">
        <title>Characterization and genome sequencing of isolate MD1, a novel member within the family Lachnospiraceae.</title>
        <authorList>
            <person name="Rettenmaier R."/>
            <person name="Di Bello L."/>
            <person name="Zinser C."/>
            <person name="Scheitz K."/>
            <person name="Liebl W."/>
            <person name="Zverlov V."/>
        </authorList>
    </citation>
    <scope>NUCLEOTIDE SEQUENCE [LARGE SCALE GENOMIC DNA]</scope>
    <source>
        <strain evidence="1 2">MD1</strain>
    </source>
</reference>
<evidence type="ECO:0000313" key="2">
    <source>
        <dbReference type="Proteomes" id="UP000574276"/>
    </source>
</evidence>
<dbReference type="EMBL" id="JACEGA010000001">
    <property type="protein sequence ID" value="MBB2182947.1"/>
    <property type="molecule type" value="Genomic_DNA"/>
</dbReference>
<protein>
    <recommendedName>
        <fullName evidence="3">Squalene cyclase C-terminal domain-containing protein</fullName>
    </recommendedName>
</protein>
<keyword evidence="2" id="KW-1185">Reference proteome</keyword>
<dbReference type="Proteomes" id="UP000574276">
    <property type="component" value="Unassembled WGS sequence"/>
</dbReference>
<sequence>MRKLSEKSFEEIRKWVYQNARLFELARWKYEFEHGSKEEVLSALSLYQNEDGGFGNALEPDNWNPNSSPYTTLYAIDILKDINATDSSHPIMKGIIKYLDGGDHYDENGWLFSIPSNNEYPHAPWWTYDREANQYESIGVSAGIASFIIEFIDPNTQLYKKALSVIDRLILKLNSTDNYGDMGAKGYITLKNTLHKLGLAGKYDMEVVSDSIRKIVYDSIERDVSKWAYYGKRPSDYIFSPDSEFYKENEDIMQKELDYTIDTRPENGVWGITWSWFDLNDTYPKEFAISENWWKSDVAIRKLKLLRNFDRLDFNSK</sequence>
<evidence type="ECO:0008006" key="3">
    <source>
        <dbReference type="Google" id="ProtNLM"/>
    </source>
</evidence>
<comment type="caution">
    <text evidence="1">The sequence shown here is derived from an EMBL/GenBank/DDBJ whole genome shotgun (WGS) entry which is preliminary data.</text>
</comment>
<dbReference type="AlphaFoldDB" id="A0A839K0I8"/>
<dbReference type="SUPFAM" id="SSF48239">
    <property type="entry name" value="Terpenoid cyclases/Protein prenyltransferases"/>
    <property type="match status" value="1"/>
</dbReference>
<gene>
    <name evidence="1" type="ORF">H0486_08660</name>
</gene>
<name>A0A839K0I8_9FIRM</name>